<feature type="domain" description="Methanolan biosynthesis EpsI" evidence="2">
    <location>
        <begin position="9"/>
        <end position="215"/>
    </location>
</feature>
<name>A0ABW7EUL5_9BURK</name>
<evidence type="ECO:0000259" key="2">
    <source>
        <dbReference type="Pfam" id="PF11984"/>
    </source>
</evidence>
<dbReference type="InterPro" id="IPR014263">
    <property type="entry name" value="Methanolan_biosynth_EpsI"/>
</dbReference>
<dbReference type="RefSeq" id="WP_394473093.1">
    <property type="nucleotide sequence ID" value="NZ_JBIGHY010000015.1"/>
</dbReference>
<keyword evidence="1" id="KW-0732">Signal</keyword>
<evidence type="ECO:0000256" key="1">
    <source>
        <dbReference type="SAM" id="SignalP"/>
    </source>
</evidence>
<feature type="signal peptide" evidence="1">
    <location>
        <begin position="1"/>
        <end position="23"/>
    </location>
</feature>
<proteinExistence type="predicted"/>
<evidence type="ECO:0000313" key="3">
    <source>
        <dbReference type="EMBL" id="MFG6417034.1"/>
    </source>
</evidence>
<dbReference type="Proteomes" id="UP001606300">
    <property type="component" value="Unassembled WGS sequence"/>
</dbReference>
<evidence type="ECO:0000313" key="4">
    <source>
        <dbReference type="Proteomes" id="UP001606300"/>
    </source>
</evidence>
<protein>
    <submittedName>
        <fullName evidence="3">Exosortase-associated protein EpsI, B-type</fullName>
    </submittedName>
</protein>
<accession>A0ABW7EUL5</accession>
<dbReference type="NCBIfam" id="TIGR02914">
    <property type="entry name" value="EpsI_fam"/>
    <property type="match status" value="1"/>
</dbReference>
<gene>
    <name evidence="3" type="primary">epsI</name>
    <name evidence="3" type="ORF">ACG02S_24365</name>
</gene>
<comment type="caution">
    <text evidence="3">The sequence shown here is derived from an EMBL/GenBank/DDBJ whole genome shotgun (WGS) entry which is preliminary data.</text>
</comment>
<feature type="chain" id="PRO_5047542666" evidence="1">
    <location>
        <begin position="24"/>
        <end position="232"/>
    </location>
</feature>
<keyword evidence="4" id="KW-1185">Reference proteome</keyword>
<dbReference type="Pfam" id="PF11984">
    <property type="entry name" value="DUF3485"/>
    <property type="match status" value="1"/>
</dbReference>
<organism evidence="3 4">
    <name type="scientific">Pelomonas dachongensis</name>
    <dbReference type="NCBI Taxonomy" id="3299029"/>
    <lineage>
        <taxon>Bacteria</taxon>
        <taxon>Pseudomonadati</taxon>
        <taxon>Pseudomonadota</taxon>
        <taxon>Betaproteobacteria</taxon>
        <taxon>Burkholderiales</taxon>
        <taxon>Sphaerotilaceae</taxon>
        <taxon>Roseateles</taxon>
    </lineage>
</organism>
<dbReference type="NCBIfam" id="NF045609">
    <property type="entry name" value="EpsI_type_B"/>
    <property type="match status" value="1"/>
</dbReference>
<reference evidence="3 4" key="1">
    <citation type="submission" date="2024-09" db="EMBL/GenBank/DDBJ databases">
        <title>Novel species of the genus Pelomonas and Roseateles isolated from streams.</title>
        <authorList>
            <person name="Lu H."/>
        </authorList>
    </citation>
    <scope>NUCLEOTIDE SEQUENCE [LARGE SCALE GENOMIC DNA]</scope>
    <source>
        <strain evidence="3 4">DC23W</strain>
    </source>
</reference>
<dbReference type="EMBL" id="JBIGHY010000015">
    <property type="protein sequence ID" value="MFG6417034.1"/>
    <property type="molecule type" value="Genomic_DNA"/>
</dbReference>
<sequence length="232" mass="25484">MTAARIRAIVVVLLMAVTLGATAALKPTRHLADEMPKLQLDTLFPKTFGDWRVDDTQPVQLVSPDSEALLKKLYNQTLSRTYVGPEGRRVMLSVAYGGDQSDATRAHRPEVCYPAQGFQMLASSQNTLQLNGETLKVRRLVAQLGGRYEPITYWIVVGEQVTATGVEQKLAQLRYGSQGLVPDGMLVRVSSIDRDDQAAFNLHGQFVADLARAMQGDQRGRVFGTRVAPDGK</sequence>
<dbReference type="InterPro" id="IPR054653">
    <property type="entry name" value="EpsI_type_B_pred"/>
</dbReference>